<name>R1GF90_BOTPV</name>
<evidence type="ECO:0000256" key="1">
    <source>
        <dbReference type="SAM" id="Phobius"/>
    </source>
</evidence>
<feature type="transmembrane region" description="Helical" evidence="1">
    <location>
        <begin position="212"/>
        <end position="232"/>
    </location>
</feature>
<feature type="transmembrane region" description="Helical" evidence="1">
    <location>
        <begin position="165"/>
        <end position="192"/>
    </location>
</feature>
<gene>
    <name evidence="2" type="ORF">UCRNP2_2938</name>
</gene>
<evidence type="ECO:0000313" key="2">
    <source>
        <dbReference type="EMBL" id="EOD50300.1"/>
    </source>
</evidence>
<reference evidence="3" key="1">
    <citation type="journal article" date="2013" name="Genome Announc.">
        <title>Draft genome sequence of Neofusicoccum parvum isolate UCR-NP2, a fungal vascular pathogen associated with grapevine cankers.</title>
        <authorList>
            <person name="Blanco-Ulate B."/>
            <person name="Rolshausen P."/>
            <person name="Cantu D."/>
        </authorList>
    </citation>
    <scope>NUCLEOTIDE SEQUENCE [LARGE SCALE GENOMIC DNA]</scope>
    <source>
        <strain evidence="3">UCR-NP2</strain>
    </source>
</reference>
<dbReference type="EMBL" id="KB915997">
    <property type="protein sequence ID" value="EOD50300.1"/>
    <property type="molecule type" value="Genomic_DNA"/>
</dbReference>
<keyword evidence="1" id="KW-0812">Transmembrane</keyword>
<dbReference type="HOGENOM" id="CLU_1147033_0_0_1"/>
<organism evidence="2 3">
    <name type="scientific">Botryosphaeria parva (strain UCR-NP2)</name>
    <name type="common">Grapevine canker fungus</name>
    <name type="synonym">Neofusicoccum parvum</name>
    <dbReference type="NCBI Taxonomy" id="1287680"/>
    <lineage>
        <taxon>Eukaryota</taxon>
        <taxon>Fungi</taxon>
        <taxon>Dikarya</taxon>
        <taxon>Ascomycota</taxon>
        <taxon>Pezizomycotina</taxon>
        <taxon>Dothideomycetes</taxon>
        <taxon>Dothideomycetes incertae sedis</taxon>
        <taxon>Botryosphaeriales</taxon>
        <taxon>Botryosphaeriaceae</taxon>
        <taxon>Neofusicoccum</taxon>
    </lineage>
</organism>
<keyword evidence="1" id="KW-1133">Transmembrane helix</keyword>
<proteinExistence type="predicted"/>
<dbReference type="PANTHER" id="PTHR35395:SF1">
    <property type="entry name" value="DUF6536 DOMAIN-CONTAINING PROTEIN"/>
    <property type="match status" value="1"/>
</dbReference>
<protein>
    <submittedName>
        <fullName evidence="2">Uncharacterized protein</fullName>
    </submittedName>
</protein>
<feature type="transmembrane region" description="Helical" evidence="1">
    <location>
        <begin position="49"/>
        <end position="69"/>
    </location>
</feature>
<accession>R1GF90</accession>
<dbReference type="OrthoDB" id="5429634at2759"/>
<dbReference type="Proteomes" id="UP000013521">
    <property type="component" value="Unassembled WGS sequence"/>
</dbReference>
<dbReference type="STRING" id="1287680.R1GF90"/>
<dbReference type="KEGG" id="npa:UCRNP2_2938"/>
<dbReference type="AlphaFoldDB" id="R1GF90"/>
<dbReference type="PANTHER" id="PTHR35395">
    <property type="entry name" value="DUF6536 DOMAIN-CONTAINING PROTEIN"/>
    <property type="match status" value="1"/>
</dbReference>
<evidence type="ECO:0000313" key="3">
    <source>
        <dbReference type="Proteomes" id="UP000013521"/>
    </source>
</evidence>
<keyword evidence="1" id="KW-0472">Membrane</keyword>
<sequence>MSLFTEKDFRGEYYRSTNATREPWTPKAKTYSAKDYHVRNFSSPSELEWFVSIAIYFFFVLGSAIKIMLSDGVSATDFRNLALSTIRPQSLTMGRDLAPPALAIVANTPQLLLSAGYLLYNRLLTATAVAGEWAAFGAAAPKALRTTRPAGAQRSTRWLQLPHRFAAPAVAASALLHYLASQALFFAAVRVYADDGGRVVRDVSGLGSSNAAMLALAVCAAALIVASMVLGWRSGDDLLIQF</sequence>